<name>A0ABX0Y3Y2_9ACTN</name>
<reference evidence="4 5" key="1">
    <citation type="submission" date="2020-03" db="EMBL/GenBank/DDBJ databases">
        <title>WGS of the type strain of Planosporangium spp.</title>
        <authorList>
            <person name="Thawai C."/>
        </authorList>
    </citation>
    <scope>NUCLEOTIDE SEQUENCE [LARGE SCALE GENOMIC DNA]</scope>
    <source>
        <strain evidence="4 5">TBRC 5610</strain>
    </source>
</reference>
<dbReference type="InterPro" id="IPR027417">
    <property type="entry name" value="P-loop_NTPase"/>
</dbReference>
<dbReference type="InterPro" id="IPR000792">
    <property type="entry name" value="Tscrpt_reg_LuxR_C"/>
</dbReference>
<keyword evidence="2" id="KW-0067">ATP-binding</keyword>
<evidence type="ECO:0000313" key="5">
    <source>
        <dbReference type="Proteomes" id="UP000722989"/>
    </source>
</evidence>
<keyword evidence="5" id="KW-1185">Reference proteome</keyword>
<evidence type="ECO:0000313" key="4">
    <source>
        <dbReference type="EMBL" id="NJC72034.1"/>
    </source>
</evidence>
<dbReference type="PANTHER" id="PTHR16305:SF35">
    <property type="entry name" value="TRANSCRIPTIONAL ACTIVATOR DOMAIN"/>
    <property type="match status" value="1"/>
</dbReference>
<dbReference type="CDD" id="cd06170">
    <property type="entry name" value="LuxR_C_like"/>
    <property type="match status" value="1"/>
</dbReference>
<evidence type="ECO:0000259" key="3">
    <source>
        <dbReference type="PROSITE" id="PS50043"/>
    </source>
</evidence>
<protein>
    <submittedName>
        <fullName evidence="4">AAA family ATPase</fullName>
    </submittedName>
</protein>
<dbReference type="PRINTS" id="PR00038">
    <property type="entry name" value="HTHLUXR"/>
</dbReference>
<dbReference type="SUPFAM" id="SSF46894">
    <property type="entry name" value="C-terminal effector domain of the bipartite response regulators"/>
    <property type="match status" value="1"/>
</dbReference>
<gene>
    <name evidence="4" type="ORF">HC031_20270</name>
</gene>
<organism evidence="4 5">
    <name type="scientific">Planosporangium thailandense</name>
    <dbReference type="NCBI Taxonomy" id="765197"/>
    <lineage>
        <taxon>Bacteria</taxon>
        <taxon>Bacillati</taxon>
        <taxon>Actinomycetota</taxon>
        <taxon>Actinomycetes</taxon>
        <taxon>Micromonosporales</taxon>
        <taxon>Micromonosporaceae</taxon>
        <taxon>Planosporangium</taxon>
    </lineage>
</organism>
<dbReference type="SUPFAM" id="SSF52540">
    <property type="entry name" value="P-loop containing nucleoside triphosphate hydrolases"/>
    <property type="match status" value="1"/>
</dbReference>
<dbReference type="Gene3D" id="1.10.10.10">
    <property type="entry name" value="Winged helix-like DNA-binding domain superfamily/Winged helix DNA-binding domain"/>
    <property type="match status" value="1"/>
</dbReference>
<dbReference type="Pfam" id="PF13191">
    <property type="entry name" value="AAA_16"/>
    <property type="match status" value="1"/>
</dbReference>
<dbReference type="Proteomes" id="UP000722989">
    <property type="component" value="Unassembled WGS sequence"/>
</dbReference>
<dbReference type="SMART" id="SM00421">
    <property type="entry name" value="HTH_LUXR"/>
    <property type="match status" value="1"/>
</dbReference>
<sequence length="931" mass="100135">MQTERIVGRRSELSALDDAVEQMSGSTADRTVACVIQGEPGIGKTTLWRYGVQRARERGCEVLACRPAEPENLLSFAGLTDLVDTVPDAVFRALPAPQRHALDVALLRATPDGAPPDPRAVNLATLSLVRLLAASRPVILAVDDAQWLDPASAGVLSYVARRSVDHAVGVLATVRSDERYAEPVPFGLGRAFDPDRIRRIRLDRLSPAELYRLVRTRTGLHLAKPDLLRLGEASGGNPFLALEVARSIQRTGWPEPSAPLPAPATLDDAAVERVTRLPPETREVLLVAAALHHPRTALIRAALGMPGPATPGLEAAEDAGVVEVRGGQVRFTHPLFASAVYSAAATERRRVLHARLATVVPDLDERARHLALAADGPDAEVAGVIADAARQTQDRGAPAMAAELWLLASHRTPPGDPRGPRRAVSAAECLFSAGDAMGARTILETAAAGMPPGPHRARALLWLASILFYDGSPRDAVAALQRAIPEAAGDRLLTGTLQLRIAWFADYDADLRVRSAARARELLTGVADAALRACAELSVAFFGFLAGRGADHETLERGRALLPDRAFSWEVEFGRSMLNIWAKSFDIPRARTGWLAKYRRAQEIGDEPAVPHALLHLVEIECWLGNLDLAARYAEEMVETIEQTGQRRWRGQALYTTALVAAYRCDADPAVAAATEGLALAESFQDTMVAVLHLSVLGFVELSRGAPEAADRYLTRAADAVAGMGMREPARYTFFGDQVEAALHLGDVDRAAGLVADLDRRAAVAPYPYLVCVAARSRALLALARGDLAGAGAAAEAAVRAHADLPMPFEQARTLLVHGQVLRRRKEKRAAGEALTRAGEMFQRLGANRWHDRVVAELQSLGLRRSSPDQLTPAERRVASLVATGHTNDEVAAALFLSRRTVEAHLSRIYRKVGVRSRTELAQAVAGQGSA</sequence>
<feature type="domain" description="HTH luxR-type" evidence="3">
    <location>
        <begin position="864"/>
        <end position="929"/>
    </location>
</feature>
<proteinExistence type="predicted"/>
<accession>A0ABX0Y3Y2</accession>
<dbReference type="EMBL" id="JAATVY010000015">
    <property type="protein sequence ID" value="NJC72034.1"/>
    <property type="molecule type" value="Genomic_DNA"/>
</dbReference>
<dbReference type="SUPFAM" id="SSF48452">
    <property type="entry name" value="TPR-like"/>
    <property type="match status" value="1"/>
</dbReference>
<dbReference type="RefSeq" id="WP_167926941.1">
    <property type="nucleotide sequence ID" value="NZ_JAATVY010000015.1"/>
</dbReference>
<dbReference type="InterPro" id="IPR016032">
    <property type="entry name" value="Sig_transdc_resp-reg_C-effctor"/>
</dbReference>
<dbReference type="PROSITE" id="PS50043">
    <property type="entry name" value="HTH_LUXR_2"/>
    <property type="match status" value="1"/>
</dbReference>
<dbReference type="PANTHER" id="PTHR16305">
    <property type="entry name" value="TESTICULAR SOLUBLE ADENYLYL CYCLASE"/>
    <property type="match status" value="1"/>
</dbReference>
<dbReference type="Gene3D" id="1.25.40.10">
    <property type="entry name" value="Tetratricopeptide repeat domain"/>
    <property type="match status" value="2"/>
</dbReference>
<comment type="caution">
    <text evidence="4">The sequence shown here is derived from an EMBL/GenBank/DDBJ whole genome shotgun (WGS) entry which is preliminary data.</text>
</comment>
<dbReference type="PROSITE" id="PS00622">
    <property type="entry name" value="HTH_LUXR_1"/>
    <property type="match status" value="1"/>
</dbReference>
<evidence type="ECO:0000256" key="2">
    <source>
        <dbReference type="ARBA" id="ARBA00022840"/>
    </source>
</evidence>
<dbReference type="InterPro" id="IPR011990">
    <property type="entry name" value="TPR-like_helical_dom_sf"/>
</dbReference>
<dbReference type="InterPro" id="IPR041664">
    <property type="entry name" value="AAA_16"/>
</dbReference>
<dbReference type="InterPro" id="IPR036388">
    <property type="entry name" value="WH-like_DNA-bd_sf"/>
</dbReference>
<evidence type="ECO:0000256" key="1">
    <source>
        <dbReference type="ARBA" id="ARBA00022741"/>
    </source>
</evidence>
<dbReference type="Pfam" id="PF00196">
    <property type="entry name" value="GerE"/>
    <property type="match status" value="1"/>
</dbReference>
<keyword evidence="1" id="KW-0547">Nucleotide-binding</keyword>